<dbReference type="Proteomes" id="UP000314294">
    <property type="component" value="Unassembled WGS sequence"/>
</dbReference>
<keyword evidence="2" id="KW-1185">Reference proteome</keyword>
<organism evidence="1 2">
    <name type="scientific">Liparis tanakae</name>
    <name type="common">Tanaka's snailfish</name>
    <dbReference type="NCBI Taxonomy" id="230148"/>
    <lineage>
        <taxon>Eukaryota</taxon>
        <taxon>Metazoa</taxon>
        <taxon>Chordata</taxon>
        <taxon>Craniata</taxon>
        <taxon>Vertebrata</taxon>
        <taxon>Euteleostomi</taxon>
        <taxon>Actinopterygii</taxon>
        <taxon>Neopterygii</taxon>
        <taxon>Teleostei</taxon>
        <taxon>Neoteleostei</taxon>
        <taxon>Acanthomorphata</taxon>
        <taxon>Eupercaria</taxon>
        <taxon>Perciformes</taxon>
        <taxon>Cottioidei</taxon>
        <taxon>Cottales</taxon>
        <taxon>Liparidae</taxon>
        <taxon>Liparis</taxon>
    </lineage>
</organism>
<dbReference type="AlphaFoldDB" id="A0A4Z2DYM8"/>
<dbReference type="EMBL" id="SRLO01027415">
    <property type="protein sequence ID" value="TNN21538.1"/>
    <property type="molecule type" value="Genomic_DNA"/>
</dbReference>
<proteinExistence type="predicted"/>
<evidence type="ECO:0000313" key="1">
    <source>
        <dbReference type="EMBL" id="TNN21538.1"/>
    </source>
</evidence>
<comment type="caution">
    <text evidence="1">The sequence shown here is derived from an EMBL/GenBank/DDBJ whole genome shotgun (WGS) entry which is preliminary data.</text>
</comment>
<accession>A0A4Z2DYM8</accession>
<gene>
    <name evidence="1" type="ORF">EYF80_068350</name>
</gene>
<evidence type="ECO:0000313" key="2">
    <source>
        <dbReference type="Proteomes" id="UP000314294"/>
    </source>
</evidence>
<name>A0A4Z2DYM8_9TELE</name>
<reference evidence="1 2" key="1">
    <citation type="submission" date="2019-03" db="EMBL/GenBank/DDBJ databases">
        <title>First draft genome of Liparis tanakae, snailfish: a comprehensive survey of snailfish specific genes.</title>
        <authorList>
            <person name="Kim W."/>
            <person name="Song I."/>
            <person name="Jeong J.-H."/>
            <person name="Kim D."/>
            <person name="Kim S."/>
            <person name="Ryu S."/>
            <person name="Song J.Y."/>
            <person name="Lee S.K."/>
        </authorList>
    </citation>
    <scope>NUCLEOTIDE SEQUENCE [LARGE SCALE GENOMIC DNA]</scope>
    <source>
        <tissue evidence="1">Muscle</tissue>
    </source>
</reference>
<sequence>MEQRKLADQAHTVADVAKVCTQNMT</sequence>
<protein>
    <submittedName>
        <fullName evidence="1">Uncharacterized protein</fullName>
    </submittedName>
</protein>